<keyword evidence="8 12" id="KW-0378">Hydrolase</keyword>
<evidence type="ECO:0000256" key="6">
    <source>
        <dbReference type="ARBA" id="ARBA00022722"/>
    </source>
</evidence>
<evidence type="ECO:0000256" key="13">
    <source>
        <dbReference type="SAM" id="MobiDB-lite"/>
    </source>
</evidence>
<dbReference type="GO" id="GO:0003676">
    <property type="term" value="F:nucleic acid binding"/>
    <property type="evidence" value="ECO:0007669"/>
    <property type="project" value="InterPro"/>
</dbReference>
<dbReference type="GO" id="GO:0050660">
    <property type="term" value="F:flavin adenine dinucleotide binding"/>
    <property type="evidence" value="ECO:0007669"/>
    <property type="project" value="InterPro"/>
</dbReference>
<dbReference type="OrthoDB" id="16516at2759"/>
<dbReference type="GO" id="GO:0050661">
    <property type="term" value="F:NADP binding"/>
    <property type="evidence" value="ECO:0007669"/>
    <property type="project" value="InterPro"/>
</dbReference>
<feature type="binding site" evidence="12">
    <location>
        <position position="1493"/>
    </location>
    <ligand>
        <name>a divalent metal cation</name>
        <dbReference type="ChEBI" id="CHEBI:60240"/>
        <note>catalytic</note>
    </ligand>
</feature>
<dbReference type="GO" id="GO:0031251">
    <property type="term" value="C:PAN complex"/>
    <property type="evidence" value="ECO:0007669"/>
    <property type="project" value="UniProtKB-UniRule"/>
</dbReference>
<dbReference type="Pfam" id="PF00743">
    <property type="entry name" value="FMO-like"/>
    <property type="match status" value="2"/>
</dbReference>
<comment type="domain">
    <text evidence="12">Contains a pseudo-UCH domain. This ubiquitin C-terminal hydrolase (UCH)-like or ubiquitin specific protease (USP)-like domain is predicted to be catalytically inactive because it lacks the active site catalytic triad characteristic of thiol proteases, with residues at the equivalent structural positions that are incompatible with catalysis, and it cannot bind ubiquitin. It functions as a structural scaffold for intra- and intermolecular interactions in the complex.</text>
</comment>
<comment type="function">
    <text evidence="12">Catalytic subunit of the poly(A)-nuclease (PAN) deadenylation complex, one of two cytoplasmic mRNA deadenylases involved in mRNA turnover. PAN specifically shortens poly(A) tails of RNA and the activity is stimulated by poly(A)-binding protein PAB1. PAN deadenylation is followed by rapid degradation of the shortened mRNA tails by the CCR4-NOT complex. Deadenylated mRNAs are then degraded by two alternative mechanisms, namely exosome-mediated 3'-5' exonucleolytic degradation, or deadenlyation-dependent mRNA decaping and subsequent 5'-3' exonucleolytic degradation by XRN1. May also be involved in post-transcriptional maturation of mRNA poly(A) tails.</text>
</comment>
<gene>
    <name evidence="12" type="primary">PAN2</name>
    <name evidence="15" type="ORF">EWM64_g1049</name>
</gene>
<dbReference type="PANTHER" id="PTHR15728:SF0">
    <property type="entry name" value="PAN2-PAN3 DEADENYLATION COMPLEX CATALYTIC SUBUNIT PAN2"/>
    <property type="match status" value="1"/>
</dbReference>
<dbReference type="InterPro" id="IPR048841">
    <property type="entry name" value="PAN2_N"/>
</dbReference>
<keyword evidence="7 12" id="KW-0479">Metal-binding</keyword>
<comment type="cofactor">
    <cofactor evidence="12">
        <name>a divalent metal cation</name>
        <dbReference type="ChEBI" id="CHEBI:60240"/>
    </cofactor>
    <text evidence="12">Binds 2 metal cations per subunit in the catalytic exonuclease domain.</text>
</comment>
<dbReference type="EC" id="3.1.13.4" evidence="12"/>
<feature type="region of interest" description="Disordered" evidence="13">
    <location>
        <begin position="1641"/>
        <end position="1661"/>
    </location>
</feature>
<dbReference type="InterPro" id="IPR020946">
    <property type="entry name" value="Flavin_mOase-like"/>
</dbReference>
<dbReference type="InterPro" id="IPR001680">
    <property type="entry name" value="WD40_rpt"/>
</dbReference>
<accession>A0A4Z0A9F2</accession>
<keyword evidence="16" id="KW-1185">Reference proteome</keyword>
<feature type="binding site" evidence="12">
    <location>
        <position position="1546"/>
    </location>
    <ligand>
        <name>a divalent metal cation</name>
        <dbReference type="ChEBI" id="CHEBI:60240"/>
        <note>catalytic</note>
    </ligand>
</feature>
<evidence type="ECO:0000256" key="11">
    <source>
        <dbReference type="ARBA" id="ARBA00023002"/>
    </source>
</evidence>
<dbReference type="InterPro" id="IPR013520">
    <property type="entry name" value="Ribonucl_H"/>
</dbReference>
<feature type="domain" description="USP" evidence="14">
    <location>
        <begin position="982"/>
        <end position="1329"/>
    </location>
</feature>
<comment type="activity regulation">
    <text evidence="12">Positively regulated by the regulatory subunit PAN3.</text>
</comment>
<dbReference type="PANTHER" id="PTHR15728">
    <property type="entry name" value="DEADENYLATION COMPLEX CATALYTIC SUBUNIT PAN2"/>
    <property type="match status" value="1"/>
</dbReference>
<dbReference type="SUPFAM" id="SSF51905">
    <property type="entry name" value="FAD/NAD(P)-binding domain"/>
    <property type="match status" value="1"/>
</dbReference>
<dbReference type="GO" id="GO:0000932">
    <property type="term" value="C:P-body"/>
    <property type="evidence" value="ECO:0007669"/>
    <property type="project" value="TreeGrafter"/>
</dbReference>
<organism evidence="15 16">
    <name type="scientific">Hericium alpestre</name>
    <dbReference type="NCBI Taxonomy" id="135208"/>
    <lineage>
        <taxon>Eukaryota</taxon>
        <taxon>Fungi</taxon>
        <taxon>Dikarya</taxon>
        <taxon>Basidiomycota</taxon>
        <taxon>Agaricomycotina</taxon>
        <taxon>Agaricomycetes</taxon>
        <taxon>Russulales</taxon>
        <taxon>Hericiaceae</taxon>
        <taxon>Hericium</taxon>
    </lineage>
</organism>
<dbReference type="InterPro" id="IPR036188">
    <property type="entry name" value="FAD/NAD-bd_sf"/>
</dbReference>
<dbReference type="PRINTS" id="PR00370">
    <property type="entry name" value="FMOXYGENASE"/>
</dbReference>
<dbReference type="Gene3D" id="3.50.50.60">
    <property type="entry name" value="FAD/NAD(P)-binding domain"/>
    <property type="match status" value="1"/>
</dbReference>
<dbReference type="SUPFAM" id="SSF53098">
    <property type="entry name" value="Ribonuclease H-like"/>
    <property type="match status" value="1"/>
</dbReference>
<dbReference type="InterPro" id="IPR038765">
    <property type="entry name" value="Papain-like_cys_pep_sf"/>
</dbReference>
<name>A0A4Z0A9F2_9AGAM</name>
<dbReference type="InterPro" id="IPR011047">
    <property type="entry name" value="Quinoprotein_ADH-like_sf"/>
</dbReference>
<evidence type="ECO:0000256" key="8">
    <source>
        <dbReference type="ARBA" id="ARBA00022801"/>
    </source>
</evidence>
<dbReference type="GO" id="GO:0004499">
    <property type="term" value="F:N,N-dimethylaniline monooxygenase activity"/>
    <property type="evidence" value="ECO:0007669"/>
    <property type="project" value="InterPro"/>
</dbReference>
<dbReference type="Pfam" id="PF20770">
    <property type="entry name" value="PAN2_N"/>
    <property type="match status" value="1"/>
</dbReference>
<dbReference type="SMART" id="SM00479">
    <property type="entry name" value="EXOIII"/>
    <property type="match status" value="1"/>
</dbReference>
<keyword evidence="3" id="KW-0853">WD repeat</keyword>
<comment type="subcellular location">
    <subcellularLocation>
        <location evidence="1 12">Cytoplasm</location>
    </subcellularLocation>
</comment>
<dbReference type="EMBL" id="SFCI01000064">
    <property type="protein sequence ID" value="TFY82963.1"/>
    <property type="molecule type" value="Genomic_DNA"/>
</dbReference>
<dbReference type="SMART" id="SM00320">
    <property type="entry name" value="WD40"/>
    <property type="match status" value="3"/>
</dbReference>
<evidence type="ECO:0000256" key="12">
    <source>
        <dbReference type="HAMAP-Rule" id="MF_03182"/>
    </source>
</evidence>
<evidence type="ECO:0000256" key="9">
    <source>
        <dbReference type="ARBA" id="ARBA00022827"/>
    </source>
</evidence>
<dbReference type="FunFam" id="3.30.420.10:FF:000028">
    <property type="entry name" value="PAN2-PAN3 deadenylation complex catalytic subunit PAN2"/>
    <property type="match status" value="1"/>
</dbReference>
<dbReference type="Gene3D" id="3.90.70.10">
    <property type="entry name" value="Cysteine proteinases"/>
    <property type="match status" value="1"/>
</dbReference>
<dbReference type="InterPro" id="IPR036397">
    <property type="entry name" value="RNaseH_sf"/>
</dbReference>
<dbReference type="Pfam" id="PF13423">
    <property type="entry name" value="UCH_1"/>
    <property type="match status" value="1"/>
</dbReference>
<evidence type="ECO:0000313" key="15">
    <source>
        <dbReference type="EMBL" id="TFY82963.1"/>
    </source>
</evidence>
<keyword evidence="10 12" id="KW-0269">Exonuclease</keyword>
<dbReference type="HAMAP" id="MF_03182">
    <property type="entry name" value="PAN2"/>
    <property type="match status" value="1"/>
</dbReference>
<comment type="similarity">
    <text evidence="12">Belongs to the peptidase C19 family. PAN2 subfamily.</text>
</comment>
<dbReference type="InterPro" id="IPR050785">
    <property type="entry name" value="PAN2-PAN3_catalytic_subunit"/>
</dbReference>
<dbReference type="SUPFAM" id="SSF50998">
    <property type="entry name" value="Quinoprotein alcohol dehydrogenase-like"/>
    <property type="match status" value="1"/>
</dbReference>
<evidence type="ECO:0000256" key="1">
    <source>
        <dbReference type="ARBA" id="ARBA00004496"/>
    </source>
</evidence>
<feature type="binding site" evidence="12">
    <location>
        <position position="1384"/>
    </location>
    <ligand>
        <name>a divalent metal cation</name>
        <dbReference type="ChEBI" id="CHEBI:60240"/>
        <note>catalytic</note>
    </ligand>
</feature>
<comment type="caution">
    <text evidence="12">Lacks conserved residue(s) required for the propagation of feature annotation.</text>
</comment>
<dbReference type="PROSITE" id="PS50235">
    <property type="entry name" value="USP_3"/>
    <property type="match status" value="1"/>
</dbReference>
<dbReference type="STRING" id="135208.A0A4Z0A9F2"/>
<comment type="caution">
    <text evidence="15">The sequence shown here is derived from an EMBL/GenBank/DDBJ whole genome shotgun (WGS) entry which is preliminary data.</text>
</comment>
<keyword evidence="5 12" id="KW-0507">mRNA processing</keyword>
<keyword evidence="9" id="KW-0274">FAD</keyword>
<comment type="subunit">
    <text evidence="12">Forms a heterotrimer with an asymmetric homodimer of the regulatory subunit PAN3 to form the poly(A)-nuclease (PAN) deadenylation complex.</text>
</comment>
<dbReference type="GO" id="GO:0046872">
    <property type="term" value="F:metal ion binding"/>
    <property type="evidence" value="ECO:0007669"/>
    <property type="project" value="UniProtKB-KW"/>
</dbReference>
<evidence type="ECO:0000256" key="4">
    <source>
        <dbReference type="ARBA" id="ARBA00022630"/>
    </source>
</evidence>
<protein>
    <recommendedName>
        <fullName evidence="12">PAN2-PAN3 deadenylation complex catalytic subunit PAN2</fullName>
        <ecNumber evidence="12">3.1.13.4</ecNumber>
    </recommendedName>
    <alternativeName>
        <fullName evidence="12">PAB1P-dependent poly(A)-specific ribonuclease</fullName>
    </alternativeName>
    <alternativeName>
        <fullName evidence="12">Poly(A)-nuclease deadenylation complex subunit 2</fullName>
        <shortName evidence="12">PAN deadenylation complex subunit 2</shortName>
    </alternativeName>
</protein>
<comment type="domain">
    <text evidence="12">The linker, or PAN3 interaction domain (PID), between the WD40 repeats and the pseudo-UCH domain mediates interaction with PAN3.</text>
</comment>
<evidence type="ECO:0000256" key="5">
    <source>
        <dbReference type="ARBA" id="ARBA00022664"/>
    </source>
</evidence>
<dbReference type="GO" id="GO:0006397">
    <property type="term" value="P:mRNA processing"/>
    <property type="evidence" value="ECO:0007669"/>
    <property type="project" value="UniProtKB-KW"/>
</dbReference>
<dbReference type="Gene3D" id="2.130.10.10">
    <property type="entry name" value="YVTN repeat-like/Quinoprotein amine dehydrogenase"/>
    <property type="match status" value="1"/>
</dbReference>
<dbReference type="InterPro" id="IPR028881">
    <property type="entry name" value="PAN2_UCH_dom"/>
</dbReference>
<dbReference type="CDD" id="cd06143">
    <property type="entry name" value="PAN2_exo"/>
    <property type="match status" value="1"/>
</dbReference>
<evidence type="ECO:0000313" key="16">
    <source>
        <dbReference type="Proteomes" id="UP000298061"/>
    </source>
</evidence>
<keyword evidence="11" id="KW-0560">Oxidoreductase</keyword>
<dbReference type="InterPro" id="IPR000960">
    <property type="entry name" value="Flavin_mOase"/>
</dbReference>
<dbReference type="GO" id="GO:0004535">
    <property type="term" value="F:poly(A)-specific ribonuclease activity"/>
    <property type="evidence" value="ECO:0007669"/>
    <property type="project" value="UniProtKB-UniRule"/>
</dbReference>
<sequence>MKVAVIGAGPAGLVTCKTLVQAATPQFPFDPVILEQEDDIGGTFRYRSYQLTSFSDFRLPLDHTDHLTLEEYVDYLRAYAKHFDVYDRIQLGCKVLNISRHPEGGHLVTFLWQSSITSGLSNLVPETLHVAYVAICTGLHVSPAVPDIPGIEHVLNNHEGDSKPAVFHSAQYKSRSQLAGRRVMILGTGETGMDLAYESAKAGAKEVVLCSRAGFLSFPKILNDFEVLGFKFESKNPVPIDSLITNLAETAYVSHKAMPYINRPYRNRPAIMDRISRYIDPPEDLPPVTDFTVDLAPFPSHFLPSGRAVFPMSKRKDAIRMMGRDVRPDTVIYATGYKQEFPFFDEADGYPRPSEADIRNVAKTGGEDVGFIGFVRPGVGAIPPIAEMQAFFWISLIKGQIQQPLTPPHYHLLVKETARIKYGVDHSAYMSTLAKDIGAAPGLWELWWKYGTHVLLCYCFGAAFTAFYRLVGPFQTNKVVPVIKTELWDTVTRRGFLGTYPAKDLMSAAAYHPAAPITLQRDIASQPITALSFDPVSDTLWSGTNTGNVTAYYTPQGLRGVRFPVGGSLAVKKLVADESFVRACGLDSEGVGSWGKGGVNKWYHRTPAGGVTTFSNNLSSSKALAVATSSLELVLLNSSTGSVMRQAPLVSTVNHLHFSHSFLVSGSSDGFVRCHDPRTGLRREGGAESAVKAHASEIQGLQTSGNYLYTIGWGLRQSRPVPDPLVKMYDLRTMRPLPPVPFPAGPQFINVLPRRSSSIVVTSNQGLINIVDTSNPTNASEFYQLDSAAYVSSAAVSPTGVYMAFGDSDGVIHLMTAADEGEIIPFNGFESQPVEWANTAEPPPEIEWTDTTPLSSIGLPYYNTPLLSAWTSKFEPLAQYSNAPQKIPPQVLGTMKFNDNIAYATLPRELKGRRNMVTAIPRKDQGQFRSRKSRTAKSERESMEVIYDSNEIPPRYRKVEIEYSKFGVEDFDFGFYNKTEYSGLETHILNSYTNPLVQVMHYIEPIRRLAKSHITTNCPREHCLLCELGFVVRMLEDAKGTNCQASNFCKTVGVLAQSSNAIELVDYGRDSADLDHAHMIQSFHRFLIDHLSSEGNTFPHNPVLLHSPVAGSSPLSTAAAPITQLLGLDGKNIIVCTNCKAVRDKENMTHIIDLIYPRKGLIGESSAGNDFVSIVHASLIRQMSHKATCQTCKQFSTFESRRSVPTRDLPPVLALNANVFNEENLDYWQDNRKQAFLRPRIELRGQNNGADDLQSVTYELRAMVVKVVAKDKRSHLVAIVKIPGDKLGQEYTSPWFLFNDFVVQNITEEEALSFPGKWKVPSILYMERGDLRDTLDYSGLPDTIDTSILSQDTSISIHRDPSVIKHEPLQADELPRPGTLVAIDAEFVQMQQEEMEYRSDGTKKVLRPARLSLARVSVLRGDGSKQGIPFVDDHIHTSEVIVDYLTEFSGIKFGDLDPHTSPYTLTPLKLVYKKLRLLVDRGCIFIGHGLSKDFRIINIFVPPEQVIDTVDLYFLKARQRRLSLRFLSWFVLGETIQTDTHDSIEDARSALMLYKAYHEFEEKGTFDEKLEELYREGRKYSWKPPPLPGAAAAVTPTPTPPAQMPVNPFALMHGNILQSNLMQGPWSAQPVPPNMPPNFFGLPPASQFDHARGGQRGPWTR</sequence>
<evidence type="ECO:0000256" key="7">
    <source>
        <dbReference type="ARBA" id="ARBA00022723"/>
    </source>
</evidence>
<dbReference type="InterPro" id="IPR015943">
    <property type="entry name" value="WD40/YVTN_repeat-like_dom_sf"/>
</dbReference>
<reference evidence="15 16" key="1">
    <citation type="submission" date="2019-02" db="EMBL/GenBank/DDBJ databases">
        <title>Genome sequencing of the rare red list fungi Hericium alpestre (H. flagellum).</title>
        <authorList>
            <person name="Buettner E."/>
            <person name="Kellner H."/>
        </authorList>
    </citation>
    <scope>NUCLEOTIDE SEQUENCE [LARGE SCALE GENOMIC DNA]</scope>
    <source>
        <strain evidence="15 16">DSM 108284</strain>
    </source>
</reference>
<dbReference type="Proteomes" id="UP000298061">
    <property type="component" value="Unassembled WGS sequence"/>
</dbReference>
<dbReference type="GO" id="GO:0000289">
    <property type="term" value="P:nuclear-transcribed mRNA poly(A) tail shortening"/>
    <property type="evidence" value="ECO:0007669"/>
    <property type="project" value="UniProtKB-UniRule"/>
</dbReference>
<evidence type="ECO:0000256" key="3">
    <source>
        <dbReference type="ARBA" id="ARBA00022574"/>
    </source>
</evidence>
<dbReference type="InterPro" id="IPR028889">
    <property type="entry name" value="USP"/>
</dbReference>
<proteinExistence type="inferred from homology"/>
<evidence type="ECO:0000256" key="10">
    <source>
        <dbReference type="ARBA" id="ARBA00022839"/>
    </source>
</evidence>
<dbReference type="InterPro" id="IPR030843">
    <property type="entry name" value="PAN2"/>
</dbReference>
<dbReference type="Gene3D" id="3.30.420.10">
    <property type="entry name" value="Ribonuclease H-like superfamily/Ribonuclease H"/>
    <property type="match status" value="1"/>
</dbReference>
<keyword evidence="2 12" id="KW-0963">Cytoplasm</keyword>
<comment type="catalytic activity">
    <reaction evidence="12">
        <text>Exonucleolytic cleavage of poly(A) to 5'-AMP.</text>
        <dbReference type="EC" id="3.1.13.4"/>
    </reaction>
</comment>
<keyword evidence="4" id="KW-0285">Flavoprotein</keyword>
<feature type="binding site" evidence="12">
    <location>
        <position position="1386"/>
    </location>
    <ligand>
        <name>a divalent metal cation</name>
        <dbReference type="ChEBI" id="CHEBI:60240"/>
        <note>catalytic</note>
    </ligand>
</feature>
<evidence type="ECO:0000259" key="14">
    <source>
        <dbReference type="PROSITE" id="PS50235"/>
    </source>
</evidence>
<keyword evidence="6 12" id="KW-0540">Nuclease</keyword>
<dbReference type="SUPFAM" id="SSF54001">
    <property type="entry name" value="Cysteine proteinases"/>
    <property type="match status" value="1"/>
</dbReference>
<evidence type="ECO:0000256" key="2">
    <source>
        <dbReference type="ARBA" id="ARBA00022490"/>
    </source>
</evidence>
<dbReference type="InterPro" id="IPR012337">
    <property type="entry name" value="RNaseH-like_sf"/>
</dbReference>